<accession>A0ABS7T252</accession>
<keyword evidence="3" id="KW-0812">Transmembrane</keyword>
<feature type="transmembrane region" description="Helical" evidence="3">
    <location>
        <begin position="358"/>
        <end position="376"/>
    </location>
</feature>
<feature type="transmembrane region" description="Helical" evidence="3">
    <location>
        <begin position="295"/>
        <end position="320"/>
    </location>
</feature>
<protein>
    <recommendedName>
        <fullName evidence="1">diguanylate cyclase</fullName>
        <ecNumber evidence="1">2.7.7.65</ecNumber>
    </recommendedName>
</protein>
<dbReference type="PROSITE" id="PS50887">
    <property type="entry name" value="GGDEF"/>
    <property type="match status" value="1"/>
</dbReference>
<comment type="caution">
    <text evidence="6">The sequence shown here is derived from an EMBL/GenBank/DDBJ whole genome shotgun (WGS) entry which is preliminary data.</text>
</comment>
<organism evidence="6 7">
    <name type="scientific">Novilysobacter selenitireducens</name>
    <dbReference type="NCBI Taxonomy" id="2872639"/>
    <lineage>
        <taxon>Bacteria</taxon>
        <taxon>Pseudomonadati</taxon>
        <taxon>Pseudomonadota</taxon>
        <taxon>Gammaproteobacteria</taxon>
        <taxon>Lysobacterales</taxon>
        <taxon>Lysobacteraceae</taxon>
        <taxon>Novilysobacter</taxon>
    </lineage>
</organism>
<sequence length="582" mass="62726">MTGRWRRPWRALCVAMLLLAGVVPAAAQQLRVDVLQTREEMDGPPAAAAVAMRADATPDAPAVLTLPRREAGYWLRLTVDGAMPASGDMRLLLRGPRAIGPVRFYPPLAEPRTVRDAASGGSTLLRRGWVLSLPHGWPTGAVAYLRINGAVTEPIRLQLDSVPGLVRAERHDTRLTMAVFTTLMLMALAMFAVWLVFRDGLYLSYAGYVTCVAVYALMVSGDAAEMWGLAWLDGFGAPGRWAAATLAVLLQLVFTLRFLELPRRLPWGARAVQAMVAVHAALLVVLLLGREHVAGWYYVAGNVLLLLSIPLVLACAALAWRRGAAYAGYYLLGWSPMIVLAASGAGRQLGLLPPGWSVGGLPMVALVQSAVLALALSRHAANRHRITLLARQSLERDPLTGALNRRVVEQMLDAWAELGGLGARRYGVLMLDIDRLRVINNTHGRAIGDAVLQQALARIRSLVAAEDTVARMEADSFAVVSEGRREDCELLAQRLADGFSRRPFRIDGHQIEVSISIGLAMSRRGESSASLLARARHALDHARMAGDNAVSIAPGSSTGEHPAVTPELLAQADTARAETTPS</sequence>
<dbReference type="InterPro" id="IPR043128">
    <property type="entry name" value="Rev_trsase/Diguanyl_cyclase"/>
</dbReference>
<evidence type="ECO:0000256" key="2">
    <source>
        <dbReference type="SAM" id="MobiDB-lite"/>
    </source>
</evidence>
<dbReference type="PANTHER" id="PTHR45138">
    <property type="entry name" value="REGULATORY COMPONENTS OF SENSORY TRANSDUCTION SYSTEM"/>
    <property type="match status" value="1"/>
</dbReference>
<feature type="transmembrane region" description="Helical" evidence="3">
    <location>
        <begin position="327"/>
        <end position="346"/>
    </location>
</feature>
<feature type="transmembrane region" description="Helical" evidence="3">
    <location>
        <begin position="271"/>
        <end position="289"/>
    </location>
</feature>
<dbReference type="CDD" id="cd01949">
    <property type="entry name" value="GGDEF"/>
    <property type="match status" value="1"/>
</dbReference>
<name>A0ABS7T252_9GAMM</name>
<feature type="signal peptide" evidence="4">
    <location>
        <begin position="1"/>
        <end position="27"/>
    </location>
</feature>
<feature type="chain" id="PRO_5046622920" description="diguanylate cyclase" evidence="4">
    <location>
        <begin position="28"/>
        <end position="582"/>
    </location>
</feature>
<evidence type="ECO:0000313" key="7">
    <source>
        <dbReference type="Proteomes" id="UP001430954"/>
    </source>
</evidence>
<evidence type="ECO:0000313" key="6">
    <source>
        <dbReference type="EMBL" id="MBZ4037950.1"/>
    </source>
</evidence>
<keyword evidence="4" id="KW-0732">Signal</keyword>
<dbReference type="InterPro" id="IPR011623">
    <property type="entry name" value="7TMR_DISM_rcpt_extracell_dom1"/>
</dbReference>
<dbReference type="EMBL" id="JAINZW010000001">
    <property type="protein sequence ID" value="MBZ4037950.1"/>
    <property type="molecule type" value="Genomic_DNA"/>
</dbReference>
<feature type="transmembrane region" description="Helical" evidence="3">
    <location>
        <begin position="202"/>
        <end position="221"/>
    </location>
</feature>
<keyword evidence="3" id="KW-0472">Membrane</keyword>
<keyword evidence="7" id="KW-1185">Reference proteome</keyword>
<proteinExistence type="predicted"/>
<dbReference type="NCBIfam" id="TIGR00254">
    <property type="entry name" value="GGDEF"/>
    <property type="match status" value="1"/>
</dbReference>
<gene>
    <name evidence="6" type="ORF">K6753_00185</name>
</gene>
<dbReference type="InterPro" id="IPR029787">
    <property type="entry name" value="Nucleotide_cyclase"/>
</dbReference>
<dbReference type="Proteomes" id="UP001430954">
    <property type="component" value="Unassembled WGS sequence"/>
</dbReference>
<reference evidence="6 7" key="1">
    <citation type="submission" date="2021-09" db="EMBL/GenBank/DDBJ databases">
        <title>Lysobacter sp. 13A isolated from the river sediment.</title>
        <authorList>
            <person name="Liu H."/>
            <person name="Li S."/>
            <person name="Mao S."/>
        </authorList>
    </citation>
    <scope>NUCLEOTIDE SEQUENCE [LARGE SCALE GENOMIC DNA]</scope>
    <source>
        <strain evidence="6 7">13A</strain>
    </source>
</reference>
<dbReference type="RefSeq" id="WP_223674174.1">
    <property type="nucleotide sequence ID" value="NZ_JAINZW010000001.1"/>
</dbReference>
<feature type="transmembrane region" description="Helical" evidence="3">
    <location>
        <begin position="175"/>
        <end position="197"/>
    </location>
</feature>
<evidence type="ECO:0000256" key="4">
    <source>
        <dbReference type="SAM" id="SignalP"/>
    </source>
</evidence>
<evidence type="ECO:0000256" key="3">
    <source>
        <dbReference type="SAM" id="Phobius"/>
    </source>
</evidence>
<evidence type="ECO:0000256" key="1">
    <source>
        <dbReference type="ARBA" id="ARBA00012528"/>
    </source>
</evidence>
<dbReference type="Pfam" id="PF00990">
    <property type="entry name" value="GGDEF"/>
    <property type="match status" value="1"/>
</dbReference>
<dbReference type="InterPro" id="IPR050469">
    <property type="entry name" value="Diguanylate_Cyclase"/>
</dbReference>
<feature type="region of interest" description="Disordered" evidence="2">
    <location>
        <begin position="553"/>
        <end position="582"/>
    </location>
</feature>
<dbReference type="InterPro" id="IPR000160">
    <property type="entry name" value="GGDEF_dom"/>
</dbReference>
<dbReference type="SUPFAM" id="SSF55073">
    <property type="entry name" value="Nucleotide cyclase"/>
    <property type="match status" value="1"/>
</dbReference>
<dbReference type="PANTHER" id="PTHR45138:SF24">
    <property type="entry name" value="DIGUANYLATE CYCLASE DGCC-RELATED"/>
    <property type="match status" value="1"/>
</dbReference>
<evidence type="ECO:0000259" key="5">
    <source>
        <dbReference type="PROSITE" id="PS50887"/>
    </source>
</evidence>
<dbReference type="Pfam" id="PF07695">
    <property type="entry name" value="7TMR-DISM_7TM"/>
    <property type="match status" value="1"/>
</dbReference>
<keyword evidence="3" id="KW-1133">Transmembrane helix</keyword>
<dbReference type="Gene3D" id="3.30.70.270">
    <property type="match status" value="1"/>
</dbReference>
<dbReference type="EC" id="2.7.7.65" evidence="1"/>
<feature type="transmembrane region" description="Helical" evidence="3">
    <location>
        <begin position="241"/>
        <end position="259"/>
    </location>
</feature>
<dbReference type="SMART" id="SM00267">
    <property type="entry name" value="GGDEF"/>
    <property type="match status" value="1"/>
</dbReference>
<feature type="domain" description="GGDEF" evidence="5">
    <location>
        <begin position="424"/>
        <end position="555"/>
    </location>
</feature>